<dbReference type="GO" id="GO:0006400">
    <property type="term" value="P:tRNA modification"/>
    <property type="evidence" value="ECO:0007669"/>
    <property type="project" value="TreeGrafter"/>
</dbReference>
<gene>
    <name evidence="10" type="primary">miaA</name>
    <name evidence="11" type="ORF">COT71_03085</name>
</gene>
<dbReference type="InterPro" id="IPR027417">
    <property type="entry name" value="P-loop_NTPase"/>
</dbReference>
<feature type="binding site" evidence="10">
    <location>
        <begin position="14"/>
        <end position="19"/>
    </location>
    <ligand>
        <name>substrate</name>
    </ligand>
</feature>
<feature type="region of interest" description="Interaction with substrate tRNA" evidence="10">
    <location>
        <begin position="38"/>
        <end position="41"/>
    </location>
</feature>
<comment type="subunit">
    <text evidence="10">Monomer.</text>
</comment>
<dbReference type="SUPFAM" id="SSF52540">
    <property type="entry name" value="P-loop containing nucleoside triphosphate hydrolases"/>
    <property type="match status" value="1"/>
</dbReference>
<comment type="similarity">
    <text evidence="3 10">Belongs to the IPP transferase family.</text>
</comment>
<dbReference type="InterPro" id="IPR039657">
    <property type="entry name" value="Dimethylallyltransferase"/>
</dbReference>
<comment type="caution">
    <text evidence="10">Lacks conserved residue(s) required for the propagation of feature annotation.</text>
</comment>
<dbReference type="AlphaFoldDB" id="A0A2M6WYY8"/>
<comment type="function">
    <text evidence="2 10">Catalyzes the transfer of a dimethylallyl group onto the adenine at position 37 in tRNAs that read codons beginning with uridine, leading to the formation of N6-(dimethylallyl)adenosine (i(6)A).</text>
</comment>
<dbReference type="Proteomes" id="UP000230731">
    <property type="component" value="Unassembled WGS sequence"/>
</dbReference>
<dbReference type="EC" id="2.5.1.75" evidence="10"/>
<keyword evidence="4 10" id="KW-0808">Transferase</keyword>
<dbReference type="EMBL" id="PEZP01000038">
    <property type="protein sequence ID" value="PIT97986.1"/>
    <property type="molecule type" value="Genomic_DNA"/>
</dbReference>
<dbReference type="GO" id="GO:0005524">
    <property type="term" value="F:ATP binding"/>
    <property type="evidence" value="ECO:0007669"/>
    <property type="project" value="UniProtKB-UniRule"/>
</dbReference>
<keyword evidence="6 10" id="KW-0547">Nucleotide-binding</keyword>
<evidence type="ECO:0000256" key="8">
    <source>
        <dbReference type="ARBA" id="ARBA00022842"/>
    </source>
</evidence>
<proteinExistence type="inferred from homology"/>
<dbReference type="InterPro" id="IPR018022">
    <property type="entry name" value="IPT"/>
</dbReference>
<protein>
    <recommendedName>
        <fullName evidence="10">tRNA dimethylallyltransferase</fullName>
        <ecNumber evidence="10">2.5.1.75</ecNumber>
    </recommendedName>
    <alternativeName>
        <fullName evidence="10">Dimethylallyl diphosphate:tRNA dimethylallyltransferase</fullName>
        <shortName evidence="10">DMAPP:tRNA dimethylallyltransferase</shortName>
        <shortName evidence="10">DMATase</shortName>
    </alternativeName>
    <alternativeName>
        <fullName evidence="10">Isopentenyl-diphosphate:tRNA isopentenyltransferase</fullName>
        <shortName evidence="10">IPP transferase</shortName>
        <shortName evidence="10">IPPT</shortName>
        <shortName evidence="10">IPTase</shortName>
    </alternativeName>
</protein>
<sequence>MTDKQRILAVIGPTGSGKTAVSVALAKKQANVAVVSADSRQVYAGMDVGTAKSSLAMKSRTNKTTPDQSTIHDAQNASRCEPHDIFTPNVIEGVPHYLQNIRRPDELLTLAEWQEAAYRVLEYLVELGYKNKEFSPTTPAAILAGGTMLYVDSIVYNYEIPPVPPDAALRAELEARPSAELYAELIQKDPAAAGFIQPKNARRIIRAIEVIAKTGRPFSASRRKREAKYDVQMIGLFPGWEELERRLRGRAEQMLFDGLMEETQRLIDRYGRDFPLLQTINYKQALSALAGKMTEREAVTEMTRVNLRYARRQMSWWFRKTPSTAGPRGRSARKEIRWFRDPVEAFYRIPELLVNK</sequence>
<dbReference type="PANTHER" id="PTHR11088:SF60">
    <property type="entry name" value="TRNA DIMETHYLALLYLTRANSFERASE"/>
    <property type="match status" value="1"/>
</dbReference>
<dbReference type="Pfam" id="PF01745">
    <property type="entry name" value="IPT"/>
    <property type="match status" value="1"/>
</dbReference>
<evidence type="ECO:0000256" key="7">
    <source>
        <dbReference type="ARBA" id="ARBA00022840"/>
    </source>
</evidence>
<keyword evidence="5 10" id="KW-0819">tRNA processing</keyword>
<organism evidence="11 12">
    <name type="scientific">Candidatus Andersenbacteria bacterium CG10_big_fil_rev_8_21_14_0_10_54_11</name>
    <dbReference type="NCBI Taxonomy" id="1974485"/>
    <lineage>
        <taxon>Bacteria</taxon>
        <taxon>Candidatus Anderseniibacteriota</taxon>
    </lineage>
</organism>
<evidence type="ECO:0000256" key="2">
    <source>
        <dbReference type="ARBA" id="ARBA00003213"/>
    </source>
</evidence>
<keyword evidence="7 10" id="KW-0067">ATP-binding</keyword>
<dbReference type="Gene3D" id="3.40.50.300">
    <property type="entry name" value="P-loop containing nucleotide triphosphate hydrolases"/>
    <property type="match status" value="1"/>
</dbReference>
<comment type="cofactor">
    <cofactor evidence="1 10">
        <name>Mg(2+)</name>
        <dbReference type="ChEBI" id="CHEBI:18420"/>
    </cofactor>
</comment>
<evidence type="ECO:0000313" key="12">
    <source>
        <dbReference type="Proteomes" id="UP000230731"/>
    </source>
</evidence>
<evidence type="ECO:0000313" key="11">
    <source>
        <dbReference type="EMBL" id="PIT97986.1"/>
    </source>
</evidence>
<feature type="site" description="Interaction with substrate tRNA" evidence="10">
    <location>
        <position position="170"/>
    </location>
</feature>
<evidence type="ECO:0000256" key="9">
    <source>
        <dbReference type="ARBA" id="ARBA00049563"/>
    </source>
</evidence>
<evidence type="ECO:0000256" key="10">
    <source>
        <dbReference type="HAMAP-Rule" id="MF_00185"/>
    </source>
</evidence>
<evidence type="ECO:0000256" key="5">
    <source>
        <dbReference type="ARBA" id="ARBA00022694"/>
    </source>
</evidence>
<accession>A0A2M6WYY8</accession>
<keyword evidence="8 10" id="KW-0460">Magnesium</keyword>
<dbReference type="Gene3D" id="1.10.20.140">
    <property type="match status" value="1"/>
</dbReference>
<evidence type="ECO:0000256" key="6">
    <source>
        <dbReference type="ARBA" id="ARBA00022741"/>
    </source>
</evidence>
<feature type="binding site" evidence="10">
    <location>
        <begin position="12"/>
        <end position="19"/>
    </location>
    <ligand>
        <name>ATP</name>
        <dbReference type="ChEBI" id="CHEBI:30616"/>
    </ligand>
</feature>
<evidence type="ECO:0000256" key="1">
    <source>
        <dbReference type="ARBA" id="ARBA00001946"/>
    </source>
</evidence>
<dbReference type="PANTHER" id="PTHR11088">
    <property type="entry name" value="TRNA DIMETHYLALLYLTRANSFERASE"/>
    <property type="match status" value="1"/>
</dbReference>
<name>A0A2M6WYY8_9BACT</name>
<dbReference type="GO" id="GO:0052381">
    <property type="term" value="F:tRNA dimethylallyltransferase activity"/>
    <property type="evidence" value="ECO:0007669"/>
    <property type="project" value="UniProtKB-UniRule"/>
</dbReference>
<dbReference type="Pfam" id="PF01715">
    <property type="entry name" value="IPPT"/>
    <property type="match status" value="1"/>
</dbReference>
<dbReference type="HAMAP" id="MF_00185">
    <property type="entry name" value="IPP_trans"/>
    <property type="match status" value="1"/>
</dbReference>
<evidence type="ECO:0000256" key="4">
    <source>
        <dbReference type="ARBA" id="ARBA00022679"/>
    </source>
</evidence>
<feature type="site" description="Interaction with substrate tRNA" evidence="10">
    <location>
        <position position="147"/>
    </location>
</feature>
<comment type="catalytic activity">
    <reaction evidence="9 10">
        <text>adenosine(37) in tRNA + dimethylallyl diphosphate = N(6)-dimethylallyladenosine(37) in tRNA + diphosphate</text>
        <dbReference type="Rhea" id="RHEA:26482"/>
        <dbReference type="Rhea" id="RHEA-COMP:10162"/>
        <dbReference type="Rhea" id="RHEA-COMP:10375"/>
        <dbReference type="ChEBI" id="CHEBI:33019"/>
        <dbReference type="ChEBI" id="CHEBI:57623"/>
        <dbReference type="ChEBI" id="CHEBI:74411"/>
        <dbReference type="ChEBI" id="CHEBI:74415"/>
        <dbReference type="EC" id="2.5.1.75"/>
    </reaction>
</comment>
<reference evidence="12" key="1">
    <citation type="submission" date="2017-09" db="EMBL/GenBank/DDBJ databases">
        <title>Depth-based differentiation of microbial function through sediment-hosted aquifers and enrichment of novel symbionts in the deep terrestrial subsurface.</title>
        <authorList>
            <person name="Probst A.J."/>
            <person name="Ladd B."/>
            <person name="Jarett J.K."/>
            <person name="Geller-Mcgrath D.E."/>
            <person name="Sieber C.M.K."/>
            <person name="Emerson J.B."/>
            <person name="Anantharaman K."/>
            <person name="Thomas B.C."/>
            <person name="Malmstrom R."/>
            <person name="Stieglmeier M."/>
            <person name="Klingl A."/>
            <person name="Woyke T."/>
            <person name="Ryan C.M."/>
            <person name="Banfield J.F."/>
        </authorList>
    </citation>
    <scope>NUCLEOTIDE SEQUENCE [LARGE SCALE GENOMIC DNA]</scope>
</reference>
<evidence type="ECO:0000256" key="3">
    <source>
        <dbReference type="ARBA" id="ARBA00005842"/>
    </source>
</evidence>
<comment type="caution">
    <text evidence="11">The sequence shown here is derived from an EMBL/GenBank/DDBJ whole genome shotgun (WGS) entry which is preliminary data.</text>
</comment>